<feature type="region of interest" description="Disordered" evidence="2">
    <location>
        <begin position="227"/>
        <end position="248"/>
    </location>
</feature>
<evidence type="ECO:0000313" key="4">
    <source>
        <dbReference type="EMBL" id="PKW14093.1"/>
    </source>
</evidence>
<dbReference type="InterPro" id="IPR002925">
    <property type="entry name" value="Dienelactn_hydro"/>
</dbReference>
<dbReference type="Pfam" id="PF01738">
    <property type="entry name" value="DLH"/>
    <property type="match status" value="1"/>
</dbReference>
<dbReference type="AlphaFoldDB" id="A0A2N3XTS7"/>
<organism evidence="4 5">
    <name type="scientific">Saccharopolyspora spinosa</name>
    <dbReference type="NCBI Taxonomy" id="60894"/>
    <lineage>
        <taxon>Bacteria</taxon>
        <taxon>Bacillati</taxon>
        <taxon>Actinomycetota</taxon>
        <taxon>Actinomycetes</taxon>
        <taxon>Pseudonocardiales</taxon>
        <taxon>Pseudonocardiaceae</taxon>
        <taxon>Saccharopolyspora</taxon>
    </lineage>
</organism>
<evidence type="ECO:0000256" key="1">
    <source>
        <dbReference type="ARBA" id="ARBA00008645"/>
    </source>
</evidence>
<keyword evidence="4" id="KW-0378">Hydrolase</keyword>
<dbReference type="InterPro" id="IPR050261">
    <property type="entry name" value="FrsA_esterase"/>
</dbReference>
<dbReference type="SUPFAM" id="SSF53474">
    <property type="entry name" value="alpha/beta-Hydrolases"/>
    <property type="match status" value="1"/>
</dbReference>
<dbReference type="Gene3D" id="3.40.50.1820">
    <property type="entry name" value="alpha/beta hydrolase"/>
    <property type="match status" value="1"/>
</dbReference>
<evidence type="ECO:0000259" key="3">
    <source>
        <dbReference type="Pfam" id="PF01738"/>
    </source>
</evidence>
<gene>
    <name evidence="4" type="ORF">A8926_1676</name>
</gene>
<dbReference type="EMBL" id="PJNB01000001">
    <property type="protein sequence ID" value="PKW14093.1"/>
    <property type="molecule type" value="Genomic_DNA"/>
</dbReference>
<dbReference type="OrthoDB" id="9810066at2"/>
<keyword evidence="5" id="KW-1185">Reference proteome</keyword>
<feature type="domain" description="Dienelactone hydrolase" evidence="3">
    <location>
        <begin position="27"/>
        <end position="205"/>
    </location>
</feature>
<feature type="compositionally biased region" description="Basic and acidic residues" evidence="2">
    <location>
        <begin position="233"/>
        <end position="242"/>
    </location>
</feature>
<name>A0A2N3XTS7_SACSN</name>
<accession>A0A2N3XTS7</accession>
<comment type="similarity">
    <text evidence="1">Belongs to the AB hydrolase superfamily.</text>
</comment>
<proteinExistence type="inferred from homology"/>
<sequence length="248" mass="26562">MVQVATEPVIVKTPKGNLEGDLVVPPPARAVVLFAHGSGSSRRSPRNRAVAESLQDAGFGTLLLDLLTPEEAKFDQRTHELRFDIELLAERLVPAIDQLAEWSATRKMPVGLFGASTGAAAALKAAARRPDRVAAVVSRGGRPDLGGEGLASVQAPTLLIVGGNDREVLNLNRQAAELLTSLPLTDVKIEIVSHAGHLFEEPGALERVAELAAEWFRTYLGAGVERWTGPDGGHWKPPEPRRRPPPIA</sequence>
<dbReference type="Proteomes" id="UP000233786">
    <property type="component" value="Unassembled WGS sequence"/>
</dbReference>
<reference evidence="4" key="1">
    <citation type="submission" date="2017-12" db="EMBL/GenBank/DDBJ databases">
        <title>Sequencing the genomes of 1000 Actinobacteria strains.</title>
        <authorList>
            <person name="Klenk H.-P."/>
        </authorList>
    </citation>
    <scope>NUCLEOTIDE SEQUENCE [LARGE SCALE GENOMIC DNA]</scope>
    <source>
        <strain evidence="4">DSM 44228</strain>
    </source>
</reference>
<dbReference type="RefSeq" id="WP_101376390.1">
    <property type="nucleotide sequence ID" value="NZ_PJNB01000001.1"/>
</dbReference>
<evidence type="ECO:0000313" key="5">
    <source>
        <dbReference type="Proteomes" id="UP000233786"/>
    </source>
</evidence>
<dbReference type="STRING" id="994479.GCA_000194155_04384"/>
<dbReference type="GO" id="GO:0016787">
    <property type="term" value="F:hydrolase activity"/>
    <property type="evidence" value="ECO:0007669"/>
    <property type="project" value="UniProtKB-KW"/>
</dbReference>
<evidence type="ECO:0000256" key="2">
    <source>
        <dbReference type="SAM" id="MobiDB-lite"/>
    </source>
</evidence>
<dbReference type="InterPro" id="IPR029058">
    <property type="entry name" value="AB_hydrolase_fold"/>
</dbReference>
<dbReference type="PANTHER" id="PTHR22946">
    <property type="entry name" value="DIENELACTONE HYDROLASE DOMAIN-CONTAINING PROTEIN-RELATED"/>
    <property type="match status" value="1"/>
</dbReference>
<comment type="caution">
    <text evidence="4">The sequence shown here is derived from an EMBL/GenBank/DDBJ whole genome shotgun (WGS) entry which is preliminary data.</text>
</comment>
<protein>
    <submittedName>
        <fullName evidence="4">Dienelactone hydrolase</fullName>
    </submittedName>
</protein>